<name>A0A192H1A1_9LACO</name>
<accession>A0A192H1A1</accession>
<dbReference type="AlphaFoldDB" id="A0A192H1A1"/>
<dbReference type="InterPro" id="IPR024529">
    <property type="entry name" value="ECF_trnsprt_substrate-spec"/>
</dbReference>
<sequence length="179" mass="20329">MSSLKVALTGKRLSARSIAILGLLMALQLVLGKFPVFGIWSVRVDFVFLATFIMGWWFGPWWAGLAAVICDLVNTLILGGSGTYFVGFTISAFLGGVIYGVFFYRQNMSWWRVIMATLIIMLVVNVFLNTLWLTILYKTPFWGILPIRILKDLILTPIQVLLVYWLGTNRNMLSLRDRL</sequence>
<dbReference type="OrthoDB" id="4624at2"/>
<dbReference type="Pfam" id="PF12822">
    <property type="entry name" value="ECF_trnsprt"/>
    <property type="match status" value="1"/>
</dbReference>
<feature type="transmembrane region" description="Helical" evidence="1">
    <location>
        <begin position="110"/>
        <end position="137"/>
    </location>
</feature>
<dbReference type="Proteomes" id="UP000078582">
    <property type="component" value="Chromosome"/>
</dbReference>
<dbReference type="GO" id="GO:0022857">
    <property type="term" value="F:transmembrane transporter activity"/>
    <property type="evidence" value="ECO:0007669"/>
    <property type="project" value="InterPro"/>
</dbReference>
<evidence type="ECO:0008006" key="4">
    <source>
        <dbReference type="Google" id="ProtNLM"/>
    </source>
</evidence>
<gene>
    <name evidence="2" type="ORF">AYR53_07255</name>
</gene>
<feature type="transmembrane region" description="Helical" evidence="1">
    <location>
        <begin position="46"/>
        <end position="70"/>
    </location>
</feature>
<keyword evidence="1" id="KW-0812">Transmembrane</keyword>
<dbReference type="InterPro" id="IPR030949">
    <property type="entry name" value="ECF_S_folate_fam"/>
</dbReference>
<dbReference type="EMBL" id="CP014873">
    <property type="protein sequence ID" value="ANK62584.1"/>
    <property type="molecule type" value="Genomic_DNA"/>
</dbReference>
<feature type="transmembrane region" description="Helical" evidence="1">
    <location>
        <begin position="20"/>
        <end position="40"/>
    </location>
</feature>
<feature type="transmembrane region" description="Helical" evidence="1">
    <location>
        <begin position="82"/>
        <end position="104"/>
    </location>
</feature>
<evidence type="ECO:0000313" key="2">
    <source>
        <dbReference type="EMBL" id="ANK62584.1"/>
    </source>
</evidence>
<evidence type="ECO:0000313" key="3">
    <source>
        <dbReference type="Proteomes" id="UP000078582"/>
    </source>
</evidence>
<organism evidence="2 3">
    <name type="scientific">Loigolactobacillus backii</name>
    <dbReference type="NCBI Taxonomy" id="375175"/>
    <lineage>
        <taxon>Bacteria</taxon>
        <taxon>Bacillati</taxon>
        <taxon>Bacillota</taxon>
        <taxon>Bacilli</taxon>
        <taxon>Lactobacillales</taxon>
        <taxon>Lactobacillaceae</taxon>
        <taxon>Loigolactobacillus</taxon>
    </lineage>
</organism>
<dbReference type="NCBIfam" id="TIGR04518">
    <property type="entry name" value="ECF_S_folT_fam"/>
    <property type="match status" value="1"/>
</dbReference>
<feature type="transmembrane region" description="Helical" evidence="1">
    <location>
        <begin position="149"/>
        <end position="167"/>
    </location>
</feature>
<keyword evidence="1" id="KW-0472">Membrane</keyword>
<evidence type="ECO:0000256" key="1">
    <source>
        <dbReference type="SAM" id="Phobius"/>
    </source>
</evidence>
<proteinExistence type="predicted"/>
<protein>
    <recommendedName>
        <fullName evidence="4">Folate transporter</fullName>
    </recommendedName>
</protein>
<dbReference type="STRING" id="375175.AYR53_07255"/>
<dbReference type="Gene3D" id="1.10.1760.20">
    <property type="match status" value="1"/>
</dbReference>
<dbReference type="KEGG" id="lbt:AYR52_02140"/>
<keyword evidence="3" id="KW-1185">Reference proteome</keyword>
<reference evidence="2 3" key="1">
    <citation type="submission" date="2016-03" db="EMBL/GenBank/DDBJ databases">
        <title>Pediococcus and Lactobacillus from brewery environment - whole genome sequencing and assembly.</title>
        <authorList>
            <person name="Behr J."/>
            <person name="Geissler A.J."/>
            <person name="Vogel R.F."/>
        </authorList>
    </citation>
    <scope>NUCLEOTIDE SEQUENCE [LARGE SCALE GENOMIC DNA]</scope>
    <source>
        <strain evidence="2 3">TMW 1.1989</strain>
    </source>
</reference>
<keyword evidence="1" id="KW-1133">Transmembrane helix</keyword>